<evidence type="ECO:0000313" key="12">
    <source>
        <dbReference type="Proteomes" id="UP001597049"/>
    </source>
</evidence>
<dbReference type="PRINTS" id="PR00344">
    <property type="entry name" value="BCTRLSENSOR"/>
</dbReference>
<sequence>MKFFENTVKVRLFILFTSIVVIGVVVWNISVFYEGVKNEEREKMRIWSSAQASVNKAGEEQDLNLELEILNTINDIPMFIVNESDGFQEVNNIPQPITNDSLRLKQYFESIKDQNQPIIIDLGEAGKQYLYYGDSSILTKIKYYPFILLLIIFLLLGLIYLYYVTAKNSEKNKLWAGMAKETAHQIGTPLSSLVGWMEILRSENVNPEYIFEIEKDIDRLKTITERFSKVGSKLTLEISSLNKAVENTFNYIKDRSSNLIQFSIELPEEDLKCKLNPVLLSWTIENLTKNAIDAMKGRGKLKISLFEDKNFYKIHVSDSGKGIPALKFKTIFQPGFSTKDRGWGLGLSLSKRIIEDYHFGKIKVLSSSAESGSVFEIKLPKAT</sequence>
<evidence type="ECO:0000256" key="1">
    <source>
        <dbReference type="ARBA" id="ARBA00000085"/>
    </source>
</evidence>
<evidence type="ECO:0000256" key="9">
    <source>
        <dbReference type="SAM" id="Phobius"/>
    </source>
</evidence>
<dbReference type="EC" id="2.7.13.3" evidence="2"/>
<feature type="transmembrane region" description="Helical" evidence="9">
    <location>
        <begin position="143"/>
        <end position="163"/>
    </location>
</feature>
<protein>
    <recommendedName>
        <fullName evidence="2">histidine kinase</fullName>
        <ecNumber evidence="2">2.7.13.3</ecNumber>
    </recommendedName>
</protein>
<dbReference type="InterPro" id="IPR036890">
    <property type="entry name" value="HATPase_C_sf"/>
</dbReference>
<organism evidence="11 12">
    <name type="scientific">Psychroflexus salinarum</name>
    <dbReference type="NCBI Taxonomy" id="546024"/>
    <lineage>
        <taxon>Bacteria</taxon>
        <taxon>Pseudomonadati</taxon>
        <taxon>Bacteroidota</taxon>
        <taxon>Flavobacteriia</taxon>
        <taxon>Flavobacteriales</taxon>
        <taxon>Flavobacteriaceae</taxon>
        <taxon>Psychroflexus</taxon>
    </lineage>
</organism>
<dbReference type="InterPro" id="IPR003594">
    <property type="entry name" value="HATPase_dom"/>
</dbReference>
<feature type="transmembrane region" description="Helical" evidence="9">
    <location>
        <begin position="12"/>
        <end position="36"/>
    </location>
</feature>
<feature type="domain" description="Histidine kinase" evidence="10">
    <location>
        <begin position="181"/>
        <end position="383"/>
    </location>
</feature>
<reference evidence="12" key="1">
    <citation type="journal article" date="2019" name="Int. J. Syst. Evol. Microbiol.">
        <title>The Global Catalogue of Microorganisms (GCM) 10K type strain sequencing project: providing services to taxonomists for standard genome sequencing and annotation.</title>
        <authorList>
            <consortium name="The Broad Institute Genomics Platform"/>
            <consortium name="The Broad Institute Genome Sequencing Center for Infectious Disease"/>
            <person name="Wu L."/>
            <person name="Ma J."/>
        </authorList>
    </citation>
    <scope>NUCLEOTIDE SEQUENCE [LARGE SCALE GENOMIC DNA]</scope>
    <source>
        <strain evidence="12">CCUG 56752</strain>
    </source>
</reference>
<keyword evidence="5" id="KW-0547">Nucleotide-binding</keyword>
<dbReference type="PANTHER" id="PTHR43065">
    <property type="entry name" value="SENSOR HISTIDINE KINASE"/>
    <property type="match status" value="1"/>
</dbReference>
<evidence type="ECO:0000256" key="3">
    <source>
        <dbReference type="ARBA" id="ARBA00022553"/>
    </source>
</evidence>
<dbReference type="SUPFAM" id="SSF55874">
    <property type="entry name" value="ATPase domain of HSP90 chaperone/DNA topoisomerase II/histidine kinase"/>
    <property type="match status" value="1"/>
</dbReference>
<dbReference type="EMBL" id="JBHTIV010000010">
    <property type="protein sequence ID" value="MFD0933035.1"/>
    <property type="molecule type" value="Genomic_DNA"/>
</dbReference>
<proteinExistence type="predicted"/>
<dbReference type="CDD" id="cd00082">
    <property type="entry name" value="HisKA"/>
    <property type="match status" value="1"/>
</dbReference>
<evidence type="ECO:0000313" key="11">
    <source>
        <dbReference type="EMBL" id="MFD0933035.1"/>
    </source>
</evidence>
<gene>
    <name evidence="11" type="ORF">ACFQ0R_10550</name>
</gene>
<keyword evidence="7" id="KW-0067">ATP-binding</keyword>
<dbReference type="InterPro" id="IPR036097">
    <property type="entry name" value="HisK_dim/P_sf"/>
</dbReference>
<name>A0ABW3GUV5_9FLAO</name>
<evidence type="ECO:0000256" key="6">
    <source>
        <dbReference type="ARBA" id="ARBA00022777"/>
    </source>
</evidence>
<dbReference type="SUPFAM" id="SSF47384">
    <property type="entry name" value="Homodimeric domain of signal transducing histidine kinase"/>
    <property type="match status" value="1"/>
</dbReference>
<keyword evidence="9" id="KW-0812">Transmembrane</keyword>
<dbReference type="Gene3D" id="1.10.287.130">
    <property type="match status" value="1"/>
</dbReference>
<dbReference type="Gene3D" id="3.30.565.10">
    <property type="entry name" value="Histidine kinase-like ATPase, C-terminal domain"/>
    <property type="match status" value="1"/>
</dbReference>
<dbReference type="InterPro" id="IPR003661">
    <property type="entry name" value="HisK_dim/P_dom"/>
</dbReference>
<evidence type="ECO:0000256" key="4">
    <source>
        <dbReference type="ARBA" id="ARBA00022679"/>
    </source>
</evidence>
<dbReference type="InterPro" id="IPR004358">
    <property type="entry name" value="Sig_transdc_His_kin-like_C"/>
</dbReference>
<keyword evidence="4" id="KW-0808">Transferase</keyword>
<evidence type="ECO:0000256" key="2">
    <source>
        <dbReference type="ARBA" id="ARBA00012438"/>
    </source>
</evidence>
<keyword evidence="12" id="KW-1185">Reference proteome</keyword>
<dbReference type="InterPro" id="IPR005467">
    <property type="entry name" value="His_kinase_dom"/>
</dbReference>
<dbReference type="Pfam" id="PF02518">
    <property type="entry name" value="HATPase_c"/>
    <property type="match status" value="1"/>
</dbReference>
<keyword evidence="6 11" id="KW-0418">Kinase</keyword>
<dbReference type="PROSITE" id="PS50109">
    <property type="entry name" value="HIS_KIN"/>
    <property type="match status" value="1"/>
</dbReference>
<evidence type="ECO:0000256" key="7">
    <source>
        <dbReference type="ARBA" id="ARBA00022840"/>
    </source>
</evidence>
<dbReference type="GO" id="GO:0016301">
    <property type="term" value="F:kinase activity"/>
    <property type="evidence" value="ECO:0007669"/>
    <property type="project" value="UniProtKB-KW"/>
</dbReference>
<dbReference type="Proteomes" id="UP001597049">
    <property type="component" value="Unassembled WGS sequence"/>
</dbReference>
<accession>A0ABW3GUV5</accession>
<comment type="catalytic activity">
    <reaction evidence="1">
        <text>ATP + protein L-histidine = ADP + protein N-phospho-L-histidine.</text>
        <dbReference type="EC" id="2.7.13.3"/>
    </reaction>
</comment>
<evidence type="ECO:0000259" key="10">
    <source>
        <dbReference type="PROSITE" id="PS50109"/>
    </source>
</evidence>
<dbReference type="PANTHER" id="PTHR43065:SF10">
    <property type="entry name" value="PEROXIDE STRESS-ACTIVATED HISTIDINE KINASE MAK3"/>
    <property type="match status" value="1"/>
</dbReference>
<dbReference type="RefSeq" id="WP_379658340.1">
    <property type="nucleotide sequence ID" value="NZ_JBHTIV010000010.1"/>
</dbReference>
<comment type="caution">
    <text evidence="11">The sequence shown here is derived from an EMBL/GenBank/DDBJ whole genome shotgun (WGS) entry which is preliminary data.</text>
</comment>
<keyword evidence="8" id="KW-0902">Two-component regulatory system</keyword>
<dbReference type="SMART" id="SM00387">
    <property type="entry name" value="HATPase_c"/>
    <property type="match status" value="1"/>
</dbReference>
<evidence type="ECO:0000256" key="8">
    <source>
        <dbReference type="ARBA" id="ARBA00023012"/>
    </source>
</evidence>
<keyword evidence="9" id="KW-1133">Transmembrane helix</keyword>
<keyword evidence="3" id="KW-0597">Phosphoprotein</keyword>
<evidence type="ECO:0000256" key="5">
    <source>
        <dbReference type="ARBA" id="ARBA00022741"/>
    </source>
</evidence>
<keyword evidence="9" id="KW-0472">Membrane</keyword>